<accession>A0ABS8L334</accession>
<comment type="similarity">
    <text evidence="2">Belongs to the bacterial solute-binding protein 5 family.</text>
</comment>
<proteinExistence type="inferred from homology"/>
<dbReference type="Proteomes" id="UP001198862">
    <property type="component" value="Unassembled WGS sequence"/>
</dbReference>
<reference evidence="5 6" key="1">
    <citation type="submission" date="2021-11" db="EMBL/GenBank/DDBJ databases">
        <authorList>
            <person name="Lee D.-H."/>
            <person name="Kim S.-B."/>
        </authorList>
    </citation>
    <scope>NUCLEOTIDE SEQUENCE [LARGE SCALE GENOMIC DNA]</scope>
    <source>
        <strain evidence="5 6">KCTC 52223</strain>
    </source>
</reference>
<gene>
    <name evidence="5" type="ORF">LJ725_27620</name>
</gene>
<protein>
    <submittedName>
        <fullName evidence="5">ABC transporter substrate-binding protein</fullName>
    </submittedName>
</protein>
<feature type="domain" description="Solute-binding protein family 5" evidence="4">
    <location>
        <begin position="102"/>
        <end position="515"/>
    </location>
</feature>
<comment type="subcellular location">
    <subcellularLocation>
        <location evidence="1">Periplasm</location>
    </subcellularLocation>
</comment>
<evidence type="ECO:0000256" key="1">
    <source>
        <dbReference type="ARBA" id="ARBA00004418"/>
    </source>
</evidence>
<name>A0ABS8L334_9HYPH</name>
<evidence type="ECO:0000313" key="5">
    <source>
        <dbReference type="EMBL" id="MCC8432759.1"/>
    </source>
</evidence>
<keyword evidence="3" id="KW-0732">Signal</keyword>
<dbReference type="PANTHER" id="PTHR30290">
    <property type="entry name" value="PERIPLASMIC BINDING COMPONENT OF ABC TRANSPORTER"/>
    <property type="match status" value="1"/>
</dbReference>
<dbReference type="RefSeq" id="WP_230554178.1">
    <property type="nucleotide sequence ID" value="NZ_JAJISD010000018.1"/>
</dbReference>
<feature type="chain" id="PRO_5047252980" evidence="3">
    <location>
        <begin position="22"/>
        <end position="634"/>
    </location>
</feature>
<dbReference type="CDD" id="cd08500">
    <property type="entry name" value="PBP2_NikA_DppA_OppA_like_4"/>
    <property type="match status" value="1"/>
</dbReference>
<comment type="caution">
    <text evidence="5">The sequence shown here is derived from an EMBL/GenBank/DDBJ whole genome shotgun (WGS) entry which is preliminary data.</text>
</comment>
<dbReference type="PANTHER" id="PTHR30290:SF62">
    <property type="entry name" value="OLIGOPEPTIDE ABC TRANSPORTER, PERIPLASMIC OLIGOPEPTIDE-BINDING PROTEIN"/>
    <property type="match status" value="1"/>
</dbReference>
<dbReference type="Gene3D" id="3.40.190.10">
    <property type="entry name" value="Periplasmic binding protein-like II"/>
    <property type="match status" value="1"/>
</dbReference>
<dbReference type="SUPFAM" id="SSF53850">
    <property type="entry name" value="Periplasmic binding protein-like II"/>
    <property type="match status" value="1"/>
</dbReference>
<dbReference type="EMBL" id="JAJISD010000018">
    <property type="protein sequence ID" value="MCC8432759.1"/>
    <property type="molecule type" value="Genomic_DNA"/>
</dbReference>
<dbReference type="Pfam" id="PF00496">
    <property type="entry name" value="SBP_bac_5"/>
    <property type="match status" value="1"/>
</dbReference>
<dbReference type="InterPro" id="IPR039424">
    <property type="entry name" value="SBP_5"/>
</dbReference>
<sequence length="634" mass="71458">MKRRALTTALVLGLIAGPALAADPLPAMKETPMFADQVKSGALPPVEKRIPQQPWVVKEFAGGDGPGQQGGQINTLIASARDTRLMTVYSYTRLIVYDDKFKLKPDILESYEEKDGREFTFRLRAGHKWSDGQPFTTEDFRFFWEDVASNKDLSSGGPNVELLVDGQPPKVEIIDPLTIKYTWEKPNPYFIESQARAAPLFLFRPAHYLKKFHAKYTPEAEILKSSRGGQQSWVAIFRRNDVMYTNDNIDLPTLNPWVGTTPSPAQRFVYVRNPYYHRIDEKGQQLPYVDRIIFTVAATNLVPAKAGLGEADLQPRYLNMRDYTFLQKSAQTSGVNVRLWEAGSGSQLALYPNLTASDPEWRKLMRDVRFRRALSLGIDREELNQVVYIGLSTPSNNTIMPRSELFKQEYADKWAQYDPKLANKLLDEVGLTRKDSQGFRLLPDGRPATIVVEHASEETEDNDALALIADNWKKIGIKMLTKPQTRDNFRLRTASGEAIMTAFAGAVTAAPTPNTSPKEFAPTMLGGLQWSRWGMFVESKGKQGEKCDLDSACKLLDYVKEWESGTTVEDRRKAWHKILASNADEVFSIGTVNGIRQPVVVGPKIRNVPKEGYYAWDPGGYIGLYQPDTFWIAQ</sequence>
<evidence type="ECO:0000259" key="4">
    <source>
        <dbReference type="Pfam" id="PF00496"/>
    </source>
</evidence>
<feature type="signal peptide" evidence="3">
    <location>
        <begin position="1"/>
        <end position="21"/>
    </location>
</feature>
<evidence type="ECO:0000313" key="6">
    <source>
        <dbReference type="Proteomes" id="UP001198862"/>
    </source>
</evidence>
<dbReference type="InterPro" id="IPR000914">
    <property type="entry name" value="SBP_5_dom"/>
</dbReference>
<evidence type="ECO:0000256" key="2">
    <source>
        <dbReference type="ARBA" id="ARBA00005695"/>
    </source>
</evidence>
<keyword evidence="6" id="KW-1185">Reference proteome</keyword>
<evidence type="ECO:0000256" key="3">
    <source>
        <dbReference type="SAM" id="SignalP"/>
    </source>
</evidence>
<dbReference type="Gene3D" id="3.10.105.10">
    <property type="entry name" value="Dipeptide-binding Protein, Domain 3"/>
    <property type="match status" value="1"/>
</dbReference>
<organism evidence="5 6">
    <name type="scientific">Reyranella aquatilis</name>
    <dbReference type="NCBI Taxonomy" id="2035356"/>
    <lineage>
        <taxon>Bacteria</taxon>
        <taxon>Pseudomonadati</taxon>
        <taxon>Pseudomonadota</taxon>
        <taxon>Alphaproteobacteria</taxon>
        <taxon>Hyphomicrobiales</taxon>
        <taxon>Reyranellaceae</taxon>
        <taxon>Reyranella</taxon>
    </lineage>
</organism>